<gene>
    <name evidence="2" type="ORF">ESY86_01755</name>
</gene>
<keyword evidence="1" id="KW-0732">Signal</keyword>
<dbReference type="AlphaFoldDB" id="A0A5C6ZLH3"/>
<comment type="caution">
    <text evidence="2">The sequence shown here is derived from an EMBL/GenBank/DDBJ whole genome shotgun (WGS) entry which is preliminary data.</text>
</comment>
<dbReference type="Proteomes" id="UP000321578">
    <property type="component" value="Unassembled WGS sequence"/>
</dbReference>
<proteinExistence type="predicted"/>
<dbReference type="OrthoDB" id="978531at2"/>
<evidence type="ECO:0000313" key="3">
    <source>
        <dbReference type="Proteomes" id="UP000321578"/>
    </source>
</evidence>
<feature type="signal peptide" evidence="1">
    <location>
        <begin position="1"/>
        <end position="22"/>
    </location>
</feature>
<reference evidence="2 3" key="1">
    <citation type="submission" date="2019-08" db="EMBL/GenBank/DDBJ databases">
        <title>Genomes of Subsaximicrobium wynnwilliamsii strains.</title>
        <authorList>
            <person name="Bowman J.P."/>
        </authorList>
    </citation>
    <scope>NUCLEOTIDE SEQUENCE [LARGE SCALE GENOMIC DNA]</scope>
    <source>
        <strain evidence="2 3">2-80-2</strain>
    </source>
</reference>
<accession>A0A5C6ZLH3</accession>
<evidence type="ECO:0000256" key="1">
    <source>
        <dbReference type="SAM" id="SignalP"/>
    </source>
</evidence>
<evidence type="ECO:0008006" key="4">
    <source>
        <dbReference type="Google" id="ProtNLM"/>
    </source>
</evidence>
<feature type="chain" id="PRO_5023026894" description="Lipoprotein" evidence="1">
    <location>
        <begin position="23"/>
        <end position="256"/>
    </location>
</feature>
<organism evidence="2 3">
    <name type="scientific">Subsaximicrobium wynnwilliamsii</name>
    <dbReference type="NCBI Taxonomy" id="291179"/>
    <lineage>
        <taxon>Bacteria</taxon>
        <taxon>Pseudomonadati</taxon>
        <taxon>Bacteroidota</taxon>
        <taxon>Flavobacteriia</taxon>
        <taxon>Flavobacteriales</taxon>
        <taxon>Flavobacteriaceae</taxon>
        <taxon>Subsaximicrobium</taxon>
    </lineage>
</organism>
<evidence type="ECO:0000313" key="2">
    <source>
        <dbReference type="EMBL" id="TXD90715.1"/>
    </source>
</evidence>
<keyword evidence="3" id="KW-1185">Reference proteome</keyword>
<dbReference type="EMBL" id="VORO01000002">
    <property type="protein sequence ID" value="TXD90715.1"/>
    <property type="molecule type" value="Genomic_DNA"/>
</dbReference>
<name>A0A5C6ZLH3_9FLAO</name>
<sequence>MNRFLTLLVVSLSLLFTSCEFSEDVYINEDGSGSMTFSVDASAIMEMAANMGAEGEKKGLDKTMDSTIVLKQLLEEKKDSISKLPTEDQEKLKALEDFKMHISINPETKKMLFDMSTEFKKIGEIQKMFKGLNAMSSMNTEVNQDGNGAGSPFNTLGGDASTEVSYAFDGKTFKRSAKIVDQQKHQQAMDSLGDSAMMFGSSRYKLNYHFPRAIKSVSKEDVTFSEDRKTVIMDLSFMSVLRTPEILDFEVVLEDK</sequence>
<protein>
    <recommendedName>
        <fullName evidence="4">Lipoprotein</fullName>
    </recommendedName>
</protein>
<dbReference type="PROSITE" id="PS51257">
    <property type="entry name" value="PROKAR_LIPOPROTEIN"/>
    <property type="match status" value="1"/>
</dbReference>
<dbReference type="RefSeq" id="WP_147084818.1">
    <property type="nucleotide sequence ID" value="NZ_VORM01000001.1"/>
</dbReference>